<keyword evidence="4" id="KW-0802">TPR repeat</keyword>
<comment type="subcellular location">
    <subcellularLocation>
        <location evidence="1">Cytoplasm</location>
    </subcellularLocation>
</comment>
<dbReference type="Gene3D" id="1.25.40.10">
    <property type="entry name" value="Tetratricopeptide repeat domain"/>
    <property type="match status" value="1"/>
</dbReference>
<dbReference type="SUPFAM" id="SSF81901">
    <property type="entry name" value="HCP-like"/>
    <property type="match status" value="1"/>
</dbReference>
<keyword evidence="2" id="KW-0963">Cytoplasm</keyword>
<feature type="region of interest" description="Disordered" evidence="8">
    <location>
        <begin position="127"/>
        <end position="153"/>
    </location>
</feature>
<accession>A0ABN7SH27</accession>
<reference evidence="10 11" key="1">
    <citation type="submission" date="2021-04" db="EMBL/GenBank/DDBJ databases">
        <authorList>
            <person name="Bliznina A."/>
        </authorList>
    </citation>
    <scope>NUCLEOTIDE SEQUENCE [LARGE SCALE GENOMIC DNA]</scope>
</reference>
<sequence>MHSKVQPHCIALRLQEGTQGFIDFNQFWTIEGTPMIFFMNSGGEMIREPLKGTITQAQILRTAVGIINEKTTPDAPSKECSSSTNSNMHSETPGTSEPSETPEEKATRLAEKAEEYRRKIDAVREQKAKEAAEKKRQDEIKRREEGKKMAEARRKREEDELKIIANRNKRAAEKKADAEHLARVRAQIEEDKRNRAAAYNAEKTARDAETNRLREEKLRAEREKQEEIQRAKASKARLSIRLGNGASITYTFEADDPLQNARDLLVSDNKSDDLKVKLLLGIAYQEEDQEDEAFKIFDEAASLGSLSALYQKAAYLYDGRGVEKDTQAAIALMEEVVDLAQKDEKQEHLLQNAFLNLGRAYWDSFPHNAPKAEEYWTKAAAEGNGLLDAMIELSKFYAHPVYKNVEKCFYWHQNAAGAGHVPSQAIIGKFYLQGEGIAQSTTKAMNCFKRSANNGSALGRAMLAELYYKRKMFTEAAQQSKRVCEASSDFDFSEKDEHFKKGFCLGAFIYSRCLQLGRGTLPDYEYSVELLHAAAKADPEYANQLQKQIIAGQI</sequence>
<dbReference type="InterPro" id="IPR006597">
    <property type="entry name" value="Sel1-like"/>
</dbReference>
<keyword evidence="3" id="KW-0677">Repeat</keyword>
<dbReference type="EMBL" id="OU015569">
    <property type="protein sequence ID" value="CAG5096750.1"/>
    <property type="molecule type" value="Genomic_DNA"/>
</dbReference>
<dbReference type="PANTHER" id="PTHR44554:SF1">
    <property type="entry name" value="LRP2-BINDING PROTEIN"/>
    <property type="match status" value="1"/>
</dbReference>
<protein>
    <recommendedName>
        <fullName evidence="6">LRP2-binding protein</fullName>
    </recommendedName>
</protein>
<evidence type="ECO:0000256" key="4">
    <source>
        <dbReference type="ARBA" id="ARBA00022803"/>
    </source>
</evidence>
<keyword evidence="7" id="KW-0175">Coiled coil</keyword>
<evidence type="ECO:0000256" key="3">
    <source>
        <dbReference type="ARBA" id="ARBA00022737"/>
    </source>
</evidence>
<evidence type="ECO:0000313" key="11">
    <source>
        <dbReference type="Proteomes" id="UP001158576"/>
    </source>
</evidence>
<evidence type="ECO:0000256" key="7">
    <source>
        <dbReference type="SAM" id="Coils"/>
    </source>
</evidence>
<gene>
    <name evidence="10" type="ORF">OKIOD_LOCUS6319</name>
</gene>
<comment type="function">
    <text evidence="5">May act as an adapter that regulates LRP2 function.</text>
</comment>
<evidence type="ECO:0000256" key="5">
    <source>
        <dbReference type="ARBA" id="ARBA00037614"/>
    </source>
</evidence>
<dbReference type="SUPFAM" id="SSF54236">
    <property type="entry name" value="Ubiquitin-like"/>
    <property type="match status" value="1"/>
</dbReference>
<evidence type="ECO:0000256" key="6">
    <source>
        <dbReference type="ARBA" id="ARBA00039954"/>
    </source>
</evidence>
<dbReference type="Proteomes" id="UP001158576">
    <property type="component" value="Chromosome XSR"/>
</dbReference>
<evidence type="ECO:0000256" key="8">
    <source>
        <dbReference type="SAM" id="MobiDB-lite"/>
    </source>
</evidence>
<dbReference type="Pfam" id="PF08238">
    <property type="entry name" value="Sel1"/>
    <property type="match status" value="6"/>
</dbReference>
<dbReference type="PROSITE" id="PS50033">
    <property type="entry name" value="UBX"/>
    <property type="match status" value="1"/>
</dbReference>
<evidence type="ECO:0000259" key="9">
    <source>
        <dbReference type="PROSITE" id="PS50033"/>
    </source>
</evidence>
<proteinExistence type="predicted"/>
<feature type="compositionally biased region" description="Polar residues" evidence="8">
    <location>
        <begin position="79"/>
        <end position="89"/>
    </location>
</feature>
<feature type="compositionally biased region" description="Low complexity" evidence="8">
    <location>
        <begin position="90"/>
        <end position="99"/>
    </location>
</feature>
<dbReference type="InterPro" id="IPR011990">
    <property type="entry name" value="TPR-like_helical_dom_sf"/>
</dbReference>
<evidence type="ECO:0000313" key="10">
    <source>
        <dbReference type="EMBL" id="CAG5096750.1"/>
    </source>
</evidence>
<name>A0ABN7SH27_OIKDI</name>
<evidence type="ECO:0000256" key="2">
    <source>
        <dbReference type="ARBA" id="ARBA00022490"/>
    </source>
</evidence>
<evidence type="ECO:0000256" key="1">
    <source>
        <dbReference type="ARBA" id="ARBA00004496"/>
    </source>
</evidence>
<organism evidence="10 11">
    <name type="scientific">Oikopleura dioica</name>
    <name type="common">Tunicate</name>
    <dbReference type="NCBI Taxonomy" id="34765"/>
    <lineage>
        <taxon>Eukaryota</taxon>
        <taxon>Metazoa</taxon>
        <taxon>Chordata</taxon>
        <taxon>Tunicata</taxon>
        <taxon>Appendicularia</taxon>
        <taxon>Copelata</taxon>
        <taxon>Oikopleuridae</taxon>
        <taxon>Oikopleura</taxon>
    </lineage>
</organism>
<keyword evidence="11" id="KW-1185">Reference proteome</keyword>
<feature type="domain" description="UBX" evidence="9">
    <location>
        <begin position="231"/>
        <end position="316"/>
    </location>
</feature>
<feature type="coiled-coil region" evidence="7">
    <location>
        <begin position="206"/>
        <end position="241"/>
    </location>
</feature>
<feature type="region of interest" description="Disordered" evidence="8">
    <location>
        <begin position="68"/>
        <end position="106"/>
    </location>
</feature>
<dbReference type="SMART" id="SM00671">
    <property type="entry name" value="SEL1"/>
    <property type="match status" value="6"/>
</dbReference>
<dbReference type="InterPro" id="IPR001012">
    <property type="entry name" value="UBX_dom"/>
</dbReference>
<dbReference type="InterPro" id="IPR052323">
    <property type="entry name" value="LRP2-binding"/>
</dbReference>
<dbReference type="PANTHER" id="PTHR44554">
    <property type="entry name" value="LRP2-BINDING PROTEIN"/>
    <property type="match status" value="1"/>
</dbReference>
<dbReference type="InterPro" id="IPR029071">
    <property type="entry name" value="Ubiquitin-like_domsf"/>
</dbReference>